<dbReference type="InterPro" id="IPR014027">
    <property type="entry name" value="UDP-Glc/GDP-Man_DH_C"/>
</dbReference>
<dbReference type="InterPro" id="IPR036220">
    <property type="entry name" value="UDP-Glc/GDP-Man_DH_C_sf"/>
</dbReference>
<dbReference type="InterPro" id="IPR001732">
    <property type="entry name" value="UDP-Glc/GDP-Man_DH_N"/>
</dbReference>
<evidence type="ECO:0000256" key="8">
    <source>
        <dbReference type="PIRNR" id="PIRNR000124"/>
    </source>
</evidence>
<dbReference type="SUPFAM" id="SSF51735">
    <property type="entry name" value="NAD(P)-binding Rossmann-fold domains"/>
    <property type="match status" value="1"/>
</dbReference>
<organism evidence="10 11">
    <name type="scientific">Candidatus Enterococcus courvalinii</name>
    <dbReference type="NCBI Taxonomy" id="2815329"/>
    <lineage>
        <taxon>Bacteria</taxon>
        <taxon>Bacillati</taxon>
        <taxon>Bacillota</taxon>
        <taxon>Bacilli</taxon>
        <taxon>Lactobacillales</taxon>
        <taxon>Enterococcaceae</taxon>
        <taxon>Enterococcus</taxon>
    </lineage>
</organism>
<dbReference type="NCBIfam" id="TIGR03026">
    <property type="entry name" value="NDP-sugDHase"/>
    <property type="match status" value="1"/>
</dbReference>
<dbReference type="EC" id="1.1.1.22" evidence="3 8"/>
<dbReference type="PIRSF" id="PIRSF500134">
    <property type="entry name" value="UDPglc_DH_bac"/>
    <property type="match status" value="1"/>
</dbReference>
<comment type="catalytic activity">
    <reaction evidence="7 8">
        <text>UDP-alpha-D-glucose + 2 NAD(+) + H2O = UDP-alpha-D-glucuronate + 2 NADH + 3 H(+)</text>
        <dbReference type="Rhea" id="RHEA:23596"/>
        <dbReference type="ChEBI" id="CHEBI:15377"/>
        <dbReference type="ChEBI" id="CHEBI:15378"/>
        <dbReference type="ChEBI" id="CHEBI:57540"/>
        <dbReference type="ChEBI" id="CHEBI:57945"/>
        <dbReference type="ChEBI" id="CHEBI:58052"/>
        <dbReference type="ChEBI" id="CHEBI:58885"/>
        <dbReference type="EC" id="1.1.1.22"/>
    </reaction>
</comment>
<evidence type="ECO:0000256" key="4">
    <source>
        <dbReference type="ARBA" id="ARBA00015132"/>
    </source>
</evidence>
<reference evidence="10 11" key="1">
    <citation type="submission" date="2021-03" db="EMBL/GenBank/DDBJ databases">
        <title>Enterococcal diversity collection.</title>
        <authorList>
            <person name="Gilmore M.S."/>
            <person name="Schwartzman J."/>
            <person name="Van Tyne D."/>
            <person name="Martin M."/>
            <person name="Earl A.M."/>
            <person name="Manson A.L."/>
            <person name="Straub T."/>
            <person name="Salamzade R."/>
            <person name="Saavedra J."/>
            <person name="Lebreton F."/>
            <person name="Prichula J."/>
            <person name="Schaufler K."/>
            <person name="Gaca A."/>
            <person name="Sgardioli B."/>
            <person name="Wagenaar J."/>
            <person name="Strong T."/>
        </authorList>
    </citation>
    <scope>NUCLEOTIDE SEQUENCE [LARGE SCALE GENOMIC DNA]</scope>
    <source>
        <strain evidence="10 11">MSG2901</strain>
    </source>
</reference>
<accession>A0ABS3HYM1</accession>
<dbReference type="InterPro" id="IPR014026">
    <property type="entry name" value="UDP-Glc/GDP-Man_DH_dimer"/>
</dbReference>
<evidence type="ECO:0000313" key="11">
    <source>
        <dbReference type="Proteomes" id="UP000664832"/>
    </source>
</evidence>
<dbReference type="InterPro" id="IPR017476">
    <property type="entry name" value="UDP-Glc/GDP-Man"/>
</dbReference>
<dbReference type="Gene3D" id="3.40.50.720">
    <property type="entry name" value="NAD(P)-binding Rossmann-like Domain"/>
    <property type="match status" value="2"/>
</dbReference>
<dbReference type="Pfam" id="PF00984">
    <property type="entry name" value="UDPG_MGDP_dh"/>
    <property type="match status" value="1"/>
</dbReference>
<dbReference type="EMBL" id="JAFLWI010000002">
    <property type="protein sequence ID" value="MBO0481017.1"/>
    <property type="molecule type" value="Genomic_DNA"/>
</dbReference>
<proteinExistence type="inferred from homology"/>
<keyword evidence="11" id="KW-1185">Reference proteome</keyword>
<dbReference type="PIRSF" id="PIRSF000124">
    <property type="entry name" value="UDPglc_GDPman_dh"/>
    <property type="match status" value="1"/>
</dbReference>
<dbReference type="Proteomes" id="UP000664832">
    <property type="component" value="Unassembled WGS sequence"/>
</dbReference>
<dbReference type="InterPro" id="IPR028357">
    <property type="entry name" value="UDPglc_DH_bac"/>
</dbReference>
<dbReference type="InterPro" id="IPR013328">
    <property type="entry name" value="6PGD_dom2"/>
</dbReference>
<evidence type="ECO:0000256" key="1">
    <source>
        <dbReference type="ARBA" id="ARBA00004701"/>
    </source>
</evidence>
<dbReference type="SMART" id="SM00984">
    <property type="entry name" value="UDPG_MGDP_dh_C"/>
    <property type="match status" value="1"/>
</dbReference>
<evidence type="ECO:0000256" key="3">
    <source>
        <dbReference type="ARBA" id="ARBA00012954"/>
    </source>
</evidence>
<dbReference type="RefSeq" id="WP_206897848.1">
    <property type="nucleotide sequence ID" value="NZ_JAFLWI010000002.1"/>
</dbReference>
<protein>
    <recommendedName>
        <fullName evidence="4 8">UDP-glucose 6-dehydrogenase</fullName>
        <ecNumber evidence="3 8">1.1.1.22</ecNumber>
    </recommendedName>
</protein>
<comment type="pathway">
    <text evidence="1">Nucleotide-sugar biosynthesis; UDP-alpha-D-glucuronate biosynthesis; UDP-alpha-D-glucuronate from UDP-alpha-D-glucose: step 1/1.</text>
</comment>
<keyword evidence="5 8" id="KW-0560">Oxidoreductase</keyword>
<evidence type="ECO:0000313" key="10">
    <source>
        <dbReference type="EMBL" id="MBO0481017.1"/>
    </source>
</evidence>
<keyword evidence="6 8" id="KW-0520">NAD</keyword>
<evidence type="ECO:0000256" key="5">
    <source>
        <dbReference type="ARBA" id="ARBA00023002"/>
    </source>
</evidence>
<dbReference type="SUPFAM" id="SSF52413">
    <property type="entry name" value="UDP-glucose/GDP-mannose dehydrogenase C-terminal domain"/>
    <property type="match status" value="1"/>
</dbReference>
<evidence type="ECO:0000256" key="7">
    <source>
        <dbReference type="ARBA" id="ARBA00047473"/>
    </source>
</evidence>
<sequence length="389" mass="43454">MKISVVGLGYVGLSNALLLSQKEQVLAYDIIETKVQQLQQGRSPIKDQEIQQFLGNKNQLNLGFTTDFKTAVAFAECLLIATPTDYDEQKNSFDTTTVEEVIEQALALRPELLIIIKSTVPVGFTLEMKHKFATENILFSPEFLREGKALYDNLYPTRIVIGERSKRGKQLGEMFLRGTATQSAEILLTDPTEAEAIKLFSNSFLALRIAYINELDTYAELRNLDSKQIIEGIGLDPRIGTHYNNPSFGYGGYCLPKDTKQLRANYTDIPSDLVHAIVEANATRKAFIAKQVLARKPETVGIYRLTMKSGSDNFRYSSIQGVMEHLKAVNVDMVIYEPSSQAAEFAGVRIVNDLANFKKISDLILANRLDQELSDVGAKVYSRDLFGND</sequence>
<dbReference type="InterPro" id="IPR036291">
    <property type="entry name" value="NAD(P)-bd_dom_sf"/>
</dbReference>
<gene>
    <name evidence="10" type="ORF">JZO71_01600</name>
</gene>
<dbReference type="SUPFAM" id="SSF48179">
    <property type="entry name" value="6-phosphogluconate dehydrogenase C-terminal domain-like"/>
    <property type="match status" value="1"/>
</dbReference>
<evidence type="ECO:0000256" key="6">
    <source>
        <dbReference type="ARBA" id="ARBA00023027"/>
    </source>
</evidence>
<name>A0ABS3HYM1_9ENTE</name>
<dbReference type="InterPro" id="IPR008927">
    <property type="entry name" value="6-PGluconate_DH-like_C_sf"/>
</dbReference>
<feature type="domain" description="UDP-glucose/GDP-mannose dehydrogenase C-terminal" evidence="9">
    <location>
        <begin position="301"/>
        <end position="388"/>
    </location>
</feature>
<dbReference type="PANTHER" id="PTHR43750:SF2">
    <property type="entry name" value="UDP-GLUCOSE 6-DEHYDROGENASE"/>
    <property type="match status" value="1"/>
</dbReference>
<dbReference type="Gene3D" id="1.10.1040.10">
    <property type="entry name" value="N-(1-d-carboxylethyl)-l-norvaline Dehydrogenase, domain 2"/>
    <property type="match status" value="1"/>
</dbReference>
<dbReference type="Pfam" id="PF03721">
    <property type="entry name" value="UDPG_MGDP_dh_N"/>
    <property type="match status" value="1"/>
</dbReference>
<evidence type="ECO:0000259" key="9">
    <source>
        <dbReference type="SMART" id="SM00984"/>
    </source>
</evidence>
<comment type="similarity">
    <text evidence="2 8">Belongs to the UDP-glucose/GDP-mannose dehydrogenase family.</text>
</comment>
<evidence type="ECO:0000256" key="2">
    <source>
        <dbReference type="ARBA" id="ARBA00006601"/>
    </source>
</evidence>
<comment type="caution">
    <text evidence="10">The sequence shown here is derived from an EMBL/GenBank/DDBJ whole genome shotgun (WGS) entry which is preliminary data.</text>
</comment>
<dbReference type="PANTHER" id="PTHR43750">
    <property type="entry name" value="UDP-GLUCOSE 6-DEHYDROGENASE TUAD"/>
    <property type="match status" value="1"/>
</dbReference>